<dbReference type="PANTHER" id="PTHR47129:SF1">
    <property type="entry name" value="NMRA-LIKE DOMAIN-CONTAINING PROTEIN"/>
    <property type="match status" value="1"/>
</dbReference>
<dbReference type="AlphaFoldDB" id="A0A2W2EVC6"/>
<dbReference type="InterPro" id="IPR036291">
    <property type="entry name" value="NAD(P)-bd_dom_sf"/>
</dbReference>
<dbReference type="Pfam" id="PF13460">
    <property type="entry name" value="NAD_binding_10"/>
    <property type="match status" value="1"/>
</dbReference>
<evidence type="ECO:0000313" key="2">
    <source>
        <dbReference type="EMBL" id="PZG20749.1"/>
    </source>
</evidence>
<dbReference type="RefSeq" id="WP_111213317.1">
    <property type="nucleotide sequence ID" value="NZ_POTY01000038.1"/>
</dbReference>
<reference evidence="2 3" key="1">
    <citation type="submission" date="2018-01" db="EMBL/GenBank/DDBJ databases">
        <title>Draft genome sequence of Jishengella sp. NA12.</title>
        <authorList>
            <person name="Sahin N."/>
            <person name="Ay H."/>
            <person name="Saygin H."/>
        </authorList>
    </citation>
    <scope>NUCLEOTIDE SEQUENCE [LARGE SCALE GENOMIC DNA]</scope>
    <source>
        <strain evidence="2 3">NA12</strain>
    </source>
</reference>
<dbReference type="OrthoDB" id="5510591at2"/>
<name>A0A2W2EVC6_9ACTN</name>
<comment type="caution">
    <text evidence="2">The sequence shown here is derived from an EMBL/GenBank/DDBJ whole genome shotgun (WGS) entry which is preliminary data.</text>
</comment>
<feature type="domain" description="NAD(P)-binding" evidence="1">
    <location>
        <begin position="7"/>
        <end position="184"/>
    </location>
</feature>
<dbReference type="PANTHER" id="PTHR47129">
    <property type="entry name" value="QUINONE OXIDOREDUCTASE 2"/>
    <property type="match status" value="1"/>
</dbReference>
<dbReference type="Gene3D" id="3.90.25.10">
    <property type="entry name" value="UDP-galactose 4-epimerase, domain 1"/>
    <property type="match status" value="1"/>
</dbReference>
<organism evidence="2 3">
    <name type="scientific">Micromonospora craterilacus</name>
    <dbReference type="NCBI Taxonomy" id="1655439"/>
    <lineage>
        <taxon>Bacteria</taxon>
        <taxon>Bacillati</taxon>
        <taxon>Actinomycetota</taxon>
        <taxon>Actinomycetes</taxon>
        <taxon>Micromonosporales</taxon>
        <taxon>Micromonosporaceae</taxon>
        <taxon>Micromonospora</taxon>
    </lineage>
</organism>
<evidence type="ECO:0000259" key="1">
    <source>
        <dbReference type="Pfam" id="PF13460"/>
    </source>
</evidence>
<protein>
    <submittedName>
        <fullName evidence="2">NAD(P)-dependent oxidoreductase</fullName>
    </submittedName>
</protein>
<sequence length="282" mass="29651">MSIVVTGATGHLGRLIVTSLLDRGVPATEIVALGRDTDRLADLAARGVTVRRADYDAPDSLRAAFAGADKLMFVSGSEVGRRVPQARNVVAAAKEAGVGLVVYTSIPKADTSSLILATEHRATEQEITASGLPYVFLRNGWYLENYLPQLPTYLEHGVFGAAGDGRFSAAARADFAEAAAAVLTGDGHPNKVYELGGAPFTLAELAAELSRLSGRDVSYTDLPVEKYVEVLVGAGVPLVFAEVLADSDRGAAEGELYVERDDLARLIGRAPVTLADAIRAAL</sequence>
<evidence type="ECO:0000313" key="3">
    <source>
        <dbReference type="Proteomes" id="UP000248924"/>
    </source>
</evidence>
<dbReference type="Proteomes" id="UP000248924">
    <property type="component" value="Unassembled WGS sequence"/>
</dbReference>
<proteinExistence type="predicted"/>
<dbReference type="SUPFAM" id="SSF51735">
    <property type="entry name" value="NAD(P)-binding Rossmann-fold domains"/>
    <property type="match status" value="1"/>
</dbReference>
<dbReference type="Gene3D" id="3.40.50.720">
    <property type="entry name" value="NAD(P)-binding Rossmann-like Domain"/>
    <property type="match status" value="1"/>
</dbReference>
<accession>A0A2W2EVC6</accession>
<dbReference type="InterPro" id="IPR016040">
    <property type="entry name" value="NAD(P)-bd_dom"/>
</dbReference>
<dbReference type="CDD" id="cd05269">
    <property type="entry name" value="TMR_SDR_a"/>
    <property type="match status" value="1"/>
</dbReference>
<gene>
    <name evidence="2" type="ORF">C1I95_08905</name>
</gene>
<dbReference type="InterPro" id="IPR052718">
    <property type="entry name" value="NmrA-type_oxidoreductase"/>
</dbReference>
<keyword evidence="3" id="KW-1185">Reference proteome</keyword>
<dbReference type="EMBL" id="POTY01000038">
    <property type="protein sequence ID" value="PZG20749.1"/>
    <property type="molecule type" value="Genomic_DNA"/>
</dbReference>